<gene>
    <name evidence="4" type="ORF">ACFOYY_35925</name>
</gene>
<dbReference type="RefSeq" id="WP_386195691.1">
    <property type="nucleotide sequence ID" value="NZ_JBHSBC010000048.1"/>
</dbReference>
<evidence type="ECO:0000256" key="2">
    <source>
        <dbReference type="SAM" id="MobiDB-lite"/>
    </source>
</evidence>
<feature type="region of interest" description="Disordered" evidence="2">
    <location>
        <begin position="39"/>
        <end position="140"/>
    </location>
</feature>
<dbReference type="EMBL" id="JBHSBC010000048">
    <property type="protein sequence ID" value="MFC3985564.1"/>
    <property type="molecule type" value="Genomic_DNA"/>
</dbReference>
<feature type="transmembrane region" description="Helical" evidence="3">
    <location>
        <begin position="175"/>
        <end position="193"/>
    </location>
</feature>
<feature type="transmembrane region" description="Helical" evidence="3">
    <location>
        <begin position="6"/>
        <end position="23"/>
    </location>
</feature>
<evidence type="ECO:0000313" key="4">
    <source>
        <dbReference type="EMBL" id="MFC3985564.1"/>
    </source>
</evidence>
<evidence type="ECO:0008006" key="6">
    <source>
        <dbReference type="Google" id="ProtNLM"/>
    </source>
</evidence>
<dbReference type="Proteomes" id="UP001595698">
    <property type="component" value="Unassembled WGS sequence"/>
</dbReference>
<keyword evidence="3" id="KW-1133">Transmembrane helix</keyword>
<keyword evidence="1" id="KW-0175">Coiled coil</keyword>
<comment type="caution">
    <text evidence="4">The sequence shown here is derived from an EMBL/GenBank/DDBJ whole genome shotgun (WGS) entry which is preliminary data.</text>
</comment>
<feature type="compositionally biased region" description="Basic and acidic residues" evidence="2">
    <location>
        <begin position="72"/>
        <end position="82"/>
    </location>
</feature>
<keyword evidence="5" id="KW-1185">Reference proteome</keyword>
<evidence type="ECO:0000313" key="5">
    <source>
        <dbReference type="Proteomes" id="UP001595698"/>
    </source>
</evidence>
<protein>
    <recommendedName>
        <fullName evidence="6">Transmembrane protein</fullName>
    </recommendedName>
</protein>
<feature type="transmembrane region" description="Helical" evidence="3">
    <location>
        <begin position="150"/>
        <end position="169"/>
    </location>
</feature>
<reference evidence="5" key="1">
    <citation type="journal article" date="2019" name="Int. J. Syst. Evol. Microbiol.">
        <title>The Global Catalogue of Microorganisms (GCM) 10K type strain sequencing project: providing services to taxonomists for standard genome sequencing and annotation.</title>
        <authorList>
            <consortium name="The Broad Institute Genomics Platform"/>
            <consortium name="The Broad Institute Genome Sequencing Center for Infectious Disease"/>
            <person name="Wu L."/>
            <person name="Ma J."/>
        </authorList>
    </citation>
    <scope>NUCLEOTIDE SEQUENCE [LARGE SCALE GENOMIC DNA]</scope>
    <source>
        <strain evidence="5">TBRC 7912</strain>
    </source>
</reference>
<evidence type="ECO:0000256" key="1">
    <source>
        <dbReference type="SAM" id="Coils"/>
    </source>
</evidence>
<keyword evidence="3" id="KW-0472">Membrane</keyword>
<name>A0ABV8FDB0_9ACTN</name>
<proteinExistence type="predicted"/>
<accession>A0ABV8FDB0</accession>
<evidence type="ECO:0000256" key="3">
    <source>
        <dbReference type="SAM" id="Phobius"/>
    </source>
</evidence>
<feature type="compositionally biased region" description="Basic and acidic residues" evidence="2">
    <location>
        <begin position="128"/>
        <end position="139"/>
    </location>
</feature>
<organism evidence="4 5">
    <name type="scientific">Streptosporangium jomthongense</name>
    <dbReference type="NCBI Taxonomy" id="1193683"/>
    <lineage>
        <taxon>Bacteria</taxon>
        <taxon>Bacillati</taxon>
        <taxon>Actinomycetota</taxon>
        <taxon>Actinomycetes</taxon>
        <taxon>Streptosporangiales</taxon>
        <taxon>Streptosporangiaceae</taxon>
        <taxon>Streptosporangium</taxon>
    </lineage>
</organism>
<feature type="compositionally biased region" description="Acidic residues" evidence="2">
    <location>
        <begin position="39"/>
        <end position="53"/>
    </location>
</feature>
<sequence length="253" mass="28261">MSSVLLYLAIVVMWLCVLVPMWLRRDRAAFTELTEDAEPYVQDEEELPSEDSVETQRDIVLPSAPSAPVVRENLDRPSDPRPAESSGSRQAGASDRPAAASSGFRETSSEASAPRGTPAPSTRPLRRSATERRRAELRGRARRVAKRRRLTLWCFLLVVASTVTASVQVIPWWGVAPSVTLLGLYLVVLRSAVRLDAQRRQAAAQARAERARRARRRAELETRRPAAEIIDLSAHRDEIFDQYAEPNRRAVGD</sequence>
<feature type="coiled-coil region" evidence="1">
    <location>
        <begin position="194"/>
        <end position="223"/>
    </location>
</feature>
<keyword evidence="3" id="KW-0812">Transmembrane</keyword>